<name>A0ABT1J0T7_9ACTN</name>
<proteinExistence type="predicted"/>
<gene>
    <name evidence="2" type="ORF">FHR36_004197</name>
</gene>
<dbReference type="Proteomes" id="UP001206483">
    <property type="component" value="Unassembled WGS sequence"/>
</dbReference>
<keyword evidence="1" id="KW-1133">Transmembrane helix</keyword>
<reference evidence="2 3" key="1">
    <citation type="submission" date="2022-06" db="EMBL/GenBank/DDBJ databases">
        <title>Sequencing the genomes of 1000 actinobacteria strains.</title>
        <authorList>
            <person name="Klenk H.-P."/>
        </authorList>
    </citation>
    <scope>NUCLEOTIDE SEQUENCE [LARGE SCALE GENOMIC DNA]</scope>
    <source>
        <strain evidence="2 3">DSM 41656</strain>
    </source>
</reference>
<protein>
    <submittedName>
        <fullName evidence="2">SRSO17 transposase</fullName>
    </submittedName>
</protein>
<keyword evidence="3" id="KW-1185">Reference proteome</keyword>
<accession>A0ABT1J0T7</accession>
<dbReference type="SUPFAM" id="SSF53098">
    <property type="entry name" value="Ribonuclease H-like"/>
    <property type="match status" value="1"/>
</dbReference>
<evidence type="ECO:0000313" key="2">
    <source>
        <dbReference type="EMBL" id="MCP2311034.1"/>
    </source>
</evidence>
<evidence type="ECO:0000256" key="1">
    <source>
        <dbReference type="SAM" id="Phobius"/>
    </source>
</evidence>
<comment type="caution">
    <text evidence="2">The sequence shown here is derived from an EMBL/GenBank/DDBJ whole genome shotgun (WGS) entry which is preliminary data.</text>
</comment>
<dbReference type="InterPro" id="IPR012337">
    <property type="entry name" value="RNaseH-like_sf"/>
</dbReference>
<dbReference type="RefSeq" id="WP_253799682.1">
    <property type="nucleotide sequence ID" value="NZ_JAMZDX010000004.1"/>
</dbReference>
<organism evidence="2 3">
    <name type="scientific">Kitasatospora paracochleata</name>
    <dbReference type="NCBI Taxonomy" id="58354"/>
    <lineage>
        <taxon>Bacteria</taxon>
        <taxon>Bacillati</taxon>
        <taxon>Actinomycetota</taxon>
        <taxon>Actinomycetes</taxon>
        <taxon>Kitasatosporales</taxon>
        <taxon>Streptomycetaceae</taxon>
        <taxon>Kitasatospora</taxon>
    </lineage>
</organism>
<sequence>MAGTRWCIEESFQAANGQIGLDHYQVRHWTAWHRHITLAMLALAFLAALAADATPARAAQPNGSPAAPT</sequence>
<evidence type="ECO:0000313" key="3">
    <source>
        <dbReference type="Proteomes" id="UP001206483"/>
    </source>
</evidence>
<dbReference type="EMBL" id="JAMZDX010000004">
    <property type="protein sequence ID" value="MCP2311034.1"/>
    <property type="molecule type" value="Genomic_DNA"/>
</dbReference>
<keyword evidence="1" id="KW-0472">Membrane</keyword>
<keyword evidence="1" id="KW-0812">Transmembrane</keyword>
<feature type="transmembrane region" description="Helical" evidence="1">
    <location>
        <begin position="32"/>
        <end position="51"/>
    </location>
</feature>